<dbReference type="EMBL" id="JANPWB010000005">
    <property type="protein sequence ID" value="KAJ1188439.1"/>
    <property type="molecule type" value="Genomic_DNA"/>
</dbReference>
<gene>
    <name evidence="1" type="ORF">NDU88_005200</name>
</gene>
<sequence length="181" mass="21273">MDYFLTMADMLLRIKMIEYRAMGIGDHAPLQMAVSLGPRPPGKEWRVKTWRLLNTKVAEDLEQVTQRYFTENTGWVQSLIGLWEAYKATVTGEIIVGEIAERWHREKRLAILETELIALDQRYTTHPTPDIKKQMNQTREEYNVVTWDEEIEQRMYGGALDTFIFTKDFLRLSLAVLEMEK</sequence>
<evidence type="ECO:0000313" key="1">
    <source>
        <dbReference type="EMBL" id="KAJ1188439.1"/>
    </source>
</evidence>
<dbReference type="AlphaFoldDB" id="A0AAV7UKB0"/>
<proteinExistence type="predicted"/>
<organism evidence="1 2">
    <name type="scientific">Pleurodeles waltl</name>
    <name type="common">Iberian ribbed newt</name>
    <dbReference type="NCBI Taxonomy" id="8319"/>
    <lineage>
        <taxon>Eukaryota</taxon>
        <taxon>Metazoa</taxon>
        <taxon>Chordata</taxon>
        <taxon>Craniata</taxon>
        <taxon>Vertebrata</taxon>
        <taxon>Euteleostomi</taxon>
        <taxon>Amphibia</taxon>
        <taxon>Batrachia</taxon>
        <taxon>Caudata</taxon>
        <taxon>Salamandroidea</taxon>
        <taxon>Salamandridae</taxon>
        <taxon>Pleurodelinae</taxon>
        <taxon>Pleurodeles</taxon>
    </lineage>
</organism>
<keyword evidence="2" id="KW-1185">Reference proteome</keyword>
<protein>
    <submittedName>
        <fullName evidence="1">Uncharacterized protein</fullName>
    </submittedName>
</protein>
<comment type="caution">
    <text evidence="1">The sequence shown here is derived from an EMBL/GenBank/DDBJ whole genome shotgun (WGS) entry which is preliminary data.</text>
</comment>
<accession>A0AAV7UKB0</accession>
<reference evidence="1" key="1">
    <citation type="journal article" date="2022" name="bioRxiv">
        <title>Sequencing and chromosome-scale assembly of the giantPleurodeles waltlgenome.</title>
        <authorList>
            <person name="Brown T."/>
            <person name="Elewa A."/>
            <person name="Iarovenko S."/>
            <person name="Subramanian E."/>
            <person name="Araus A.J."/>
            <person name="Petzold A."/>
            <person name="Susuki M."/>
            <person name="Suzuki K.-i.T."/>
            <person name="Hayashi T."/>
            <person name="Toyoda A."/>
            <person name="Oliveira C."/>
            <person name="Osipova E."/>
            <person name="Leigh N.D."/>
            <person name="Simon A."/>
            <person name="Yun M.H."/>
        </authorList>
    </citation>
    <scope>NUCLEOTIDE SEQUENCE</scope>
    <source>
        <strain evidence="1">20211129_DDA</strain>
        <tissue evidence="1">Liver</tissue>
    </source>
</reference>
<evidence type="ECO:0000313" key="2">
    <source>
        <dbReference type="Proteomes" id="UP001066276"/>
    </source>
</evidence>
<name>A0AAV7UKB0_PLEWA</name>
<dbReference type="Proteomes" id="UP001066276">
    <property type="component" value="Chromosome 3_1"/>
</dbReference>